<gene>
    <name evidence="1" type="ORF">OWV82_006855</name>
</gene>
<keyword evidence="2" id="KW-1185">Reference proteome</keyword>
<evidence type="ECO:0000313" key="2">
    <source>
        <dbReference type="Proteomes" id="UP001164539"/>
    </source>
</evidence>
<accession>A0ACC1YKB4</accession>
<proteinExistence type="predicted"/>
<protein>
    <submittedName>
        <fullName evidence="1">Zinc finger BED domain-containing protein</fullName>
    </submittedName>
</protein>
<name>A0ACC1YKB4_MELAZ</name>
<comment type="caution">
    <text evidence="1">The sequence shown here is derived from an EMBL/GenBank/DDBJ whole genome shotgun (WGS) entry which is preliminary data.</text>
</comment>
<dbReference type="Proteomes" id="UP001164539">
    <property type="component" value="Chromosome 3"/>
</dbReference>
<reference evidence="1 2" key="1">
    <citation type="journal article" date="2023" name="Science">
        <title>Complex scaffold remodeling in plant triterpene biosynthesis.</title>
        <authorList>
            <person name="De La Pena R."/>
            <person name="Hodgson H."/>
            <person name="Liu J.C."/>
            <person name="Stephenson M.J."/>
            <person name="Martin A.C."/>
            <person name="Owen C."/>
            <person name="Harkess A."/>
            <person name="Leebens-Mack J."/>
            <person name="Jimenez L.E."/>
            <person name="Osbourn A."/>
            <person name="Sattely E.S."/>
        </authorList>
    </citation>
    <scope>NUCLEOTIDE SEQUENCE [LARGE SCALE GENOMIC DNA]</scope>
    <source>
        <strain evidence="2">cv. JPN11</strain>
        <tissue evidence="1">Leaf</tissue>
    </source>
</reference>
<evidence type="ECO:0000313" key="1">
    <source>
        <dbReference type="EMBL" id="KAJ4723488.1"/>
    </source>
</evidence>
<organism evidence="1 2">
    <name type="scientific">Melia azedarach</name>
    <name type="common">Chinaberry tree</name>
    <dbReference type="NCBI Taxonomy" id="155640"/>
    <lineage>
        <taxon>Eukaryota</taxon>
        <taxon>Viridiplantae</taxon>
        <taxon>Streptophyta</taxon>
        <taxon>Embryophyta</taxon>
        <taxon>Tracheophyta</taxon>
        <taxon>Spermatophyta</taxon>
        <taxon>Magnoliopsida</taxon>
        <taxon>eudicotyledons</taxon>
        <taxon>Gunneridae</taxon>
        <taxon>Pentapetalae</taxon>
        <taxon>rosids</taxon>
        <taxon>malvids</taxon>
        <taxon>Sapindales</taxon>
        <taxon>Meliaceae</taxon>
        <taxon>Melia</taxon>
    </lineage>
</organism>
<sequence>MEMSWHLPNNQILATEQEMIEQREVNGNQAGNNMEMIDMNHQDVLGNSSPIKRRKKQSKVWEEMTKFTGADGKDCARCNHCQKVFDGSSKKGTTHLNNHLQRCPRKRNNGAGDNADKPMDSTTNLTSPVVIEEKSVIDLIKSCFDEDGELTENWDPSVLNSRKVEILQIYEEQKEELRRIFSQLSCRLSLVIEMYFGYYLLSAYYIDNSWERKVKIFRICAANKDEDVHHLAKLLKESCLDLKIDGNICSIIYHNHKTSHFVKGDHEDVIEEINSRFNQRGIPLHFIEFLFSVDMLFHNFEDDLTQWLWKTFSGIRKCIDYVNSTQSNMHNFQIAIDKAMGKKVNTSDPFQRDDDSFYSFQRAMGYKEAFCQLEQMDFDFKSRSINLTVNLWDEATVIYEHYKELSDSVDSLVKNEYTTLNQYFPKFCDVYMKLLALLERIRNHHLDRKTPTLIENLTSALEKYNLVLVIAVVLDPRFKMNIVQLWYNKIYGGDADCYLEKIKDDFTTVYNKYHEKASEPEDTISTYLDGMGRPSTSTPKSSSELERYLNDPKVPSVEIFDILAWWRACAPIFPTLALMARDFLALPISVHQHFLFIRLNYITCIDIFDCKNLDDDIKPAFCYLTECLKVMKNK</sequence>
<dbReference type="EMBL" id="CM051396">
    <property type="protein sequence ID" value="KAJ4723488.1"/>
    <property type="molecule type" value="Genomic_DNA"/>
</dbReference>